<protein>
    <submittedName>
        <fullName evidence="3">Uncharacterized protein</fullName>
    </submittedName>
</protein>
<comment type="caution">
    <text evidence="3">The sequence shown here is derived from an EMBL/GenBank/DDBJ whole genome shotgun (WGS) entry which is preliminary data.</text>
</comment>
<accession>A0A9P6IRD0</accession>
<feature type="region of interest" description="Disordered" evidence="1">
    <location>
        <begin position="60"/>
        <end position="123"/>
    </location>
</feature>
<evidence type="ECO:0000313" key="3">
    <source>
        <dbReference type="EMBL" id="KAF9945031.1"/>
    </source>
</evidence>
<feature type="compositionally biased region" description="Polar residues" evidence="1">
    <location>
        <begin position="109"/>
        <end position="123"/>
    </location>
</feature>
<keyword evidence="2" id="KW-0812">Transmembrane</keyword>
<keyword evidence="2" id="KW-1133">Transmembrane helix</keyword>
<dbReference type="EMBL" id="JAAAHY010002216">
    <property type="protein sequence ID" value="KAF9945031.1"/>
    <property type="molecule type" value="Genomic_DNA"/>
</dbReference>
<feature type="compositionally biased region" description="Basic and acidic residues" evidence="1">
    <location>
        <begin position="175"/>
        <end position="186"/>
    </location>
</feature>
<keyword evidence="2" id="KW-0472">Membrane</keyword>
<name>A0A9P6IRD0_MORAP</name>
<proteinExistence type="predicted"/>
<organism evidence="3 4">
    <name type="scientific">Mortierella alpina</name>
    <name type="common">Oleaginous fungus</name>
    <name type="synonym">Mortierella renispora</name>
    <dbReference type="NCBI Taxonomy" id="64518"/>
    <lineage>
        <taxon>Eukaryota</taxon>
        <taxon>Fungi</taxon>
        <taxon>Fungi incertae sedis</taxon>
        <taxon>Mucoromycota</taxon>
        <taxon>Mortierellomycotina</taxon>
        <taxon>Mortierellomycetes</taxon>
        <taxon>Mortierellales</taxon>
        <taxon>Mortierellaceae</taxon>
        <taxon>Mortierella</taxon>
    </lineage>
</organism>
<feature type="region of interest" description="Disordered" evidence="1">
    <location>
        <begin position="238"/>
        <end position="423"/>
    </location>
</feature>
<evidence type="ECO:0000256" key="1">
    <source>
        <dbReference type="SAM" id="MobiDB-lite"/>
    </source>
</evidence>
<dbReference type="OrthoDB" id="2450118at2759"/>
<dbReference type="Proteomes" id="UP000738359">
    <property type="component" value="Unassembled WGS sequence"/>
</dbReference>
<feature type="compositionally biased region" description="Polar residues" evidence="1">
    <location>
        <begin position="293"/>
        <end position="331"/>
    </location>
</feature>
<gene>
    <name evidence="3" type="ORF">BGZ70_004119</name>
</gene>
<feature type="compositionally biased region" description="Low complexity" evidence="1">
    <location>
        <begin position="190"/>
        <end position="208"/>
    </location>
</feature>
<evidence type="ECO:0000313" key="4">
    <source>
        <dbReference type="Proteomes" id="UP000738359"/>
    </source>
</evidence>
<reference evidence="3" key="1">
    <citation type="journal article" date="2020" name="Fungal Divers.">
        <title>Resolving the Mortierellaceae phylogeny through synthesis of multi-gene phylogenetics and phylogenomics.</title>
        <authorList>
            <person name="Vandepol N."/>
            <person name="Liber J."/>
            <person name="Desiro A."/>
            <person name="Na H."/>
            <person name="Kennedy M."/>
            <person name="Barry K."/>
            <person name="Grigoriev I.V."/>
            <person name="Miller A.N."/>
            <person name="O'Donnell K."/>
            <person name="Stajich J.E."/>
            <person name="Bonito G."/>
        </authorList>
    </citation>
    <scope>NUCLEOTIDE SEQUENCE</scope>
    <source>
        <strain evidence="3">CK1249</strain>
    </source>
</reference>
<evidence type="ECO:0000256" key="2">
    <source>
        <dbReference type="SAM" id="Phobius"/>
    </source>
</evidence>
<sequence>MSTCNISISKPTTTLLSDSTTQFRISPGSNSNQCVVVRLDPPCQQTLNIPCKQVVIQPASAESTDTDKLPTSTITPALGAAETPKPPLTPNAGGGGLQAGSSQPIEGTPTESAQPNTGASASAETSSVPLGAVIGGAVGGMVLLLVLVALFVCMRRRKARARRGRDRYVVQLKSEPDFNGRDEKSYQEGSSPSASPSSLPRPLSLPRSSLPPPPPATPAAAVAPSMAPAMVMDGRERQVGGNHAYQQQQQKQQQPLQHQHVRPQSPLPPAHHQRATSPTGPGPVAMSPVEYTPRSTYIPSSPSSCTEPRSGQQHLPSVQSAQPDSEPQDNTYIDLIPVEDTPQISHASLPMPSSLREGGTSRPLHRHEEEKEQQHGDYDSKQHGHEQQGLLRGGAGEPRVPKALSKTVALDDDDDDDEEIKYL</sequence>
<feature type="compositionally biased region" description="Acidic residues" evidence="1">
    <location>
        <begin position="410"/>
        <end position="423"/>
    </location>
</feature>
<feature type="compositionally biased region" description="Basic and acidic residues" evidence="1">
    <location>
        <begin position="366"/>
        <end position="386"/>
    </location>
</feature>
<feature type="transmembrane region" description="Helical" evidence="2">
    <location>
        <begin position="130"/>
        <end position="153"/>
    </location>
</feature>
<feature type="compositionally biased region" description="Low complexity" evidence="1">
    <location>
        <begin position="246"/>
        <end position="258"/>
    </location>
</feature>
<dbReference type="AlphaFoldDB" id="A0A9P6IRD0"/>
<keyword evidence="4" id="KW-1185">Reference proteome</keyword>
<feature type="region of interest" description="Disordered" evidence="1">
    <location>
        <begin position="175"/>
        <end position="222"/>
    </location>
</feature>